<dbReference type="RefSeq" id="WP_395814669.1">
    <property type="nucleotide sequence ID" value="NZ_CP043494.1"/>
</dbReference>
<name>A0ABY9WM53_9BACT</name>
<protein>
    <recommendedName>
        <fullName evidence="3">TIGR02646 family protein</fullName>
    </recommendedName>
</protein>
<evidence type="ECO:0000313" key="1">
    <source>
        <dbReference type="EMBL" id="WNG43530.1"/>
    </source>
</evidence>
<reference evidence="1 2" key="1">
    <citation type="submission" date="2019-08" db="EMBL/GenBank/DDBJ databases">
        <title>Archangium and Cystobacter genomes.</title>
        <authorList>
            <person name="Chen I.-C.K."/>
            <person name="Wielgoss S."/>
        </authorList>
    </citation>
    <scope>NUCLEOTIDE SEQUENCE [LARGE SCALE GENOMIC DNA]</scope>
    <source>
        <strain evidence="1 2">Cbm 6</strain>
    </source>
</reference>
<dbReference type="EMBL" id="CP043494">
    <property type="protein sequence ID" value="WNG43530.1"/>
    <property type="molecule type" value="Genomic_DNA"/>
</dbReference>
<evidence type="ECO:0000313" key="2">
    <source>
        <dbReference type="Proteomes" id="UP001611383"/>
    </source>
</evidence>
<dbReference type="CDD" id="cd00085">
    <property type="entry name" value="HNHc"/>
    <property type="match status" value="1"/>
</dbReference>
<dbReference type="Proteomes" id="UP001611383">
    <property type="component" value="Chromosome"/>
</dbReference>
<evidence type="ECO:0008006" key="3">
    <source>
        <dbReference type="Google" id="ProtNLM"/>
    </source>
</evidence>
<organism evidence="1 2">
    <name type="scientific">Archangium minus</name>
    <dbReference type="NCBI Taxonomy" id="83450"/>
    <lineage>
        <taxon>Bacteria</taxon>
        <taxon>Pseudomonadati</taxon>
        <taxon>Myxococcota</taxon>
        <taxon>Myxococcia</taxon>
        <taxon>Myxococcales</taxon>
        <taxon>Cystobacterineae</taxon>
        <taxon>Archangiaceae</taxon>
        <taxon>Archangium</taxon>
    </lineage>
</organism>
<keyword evidence="2" id="KW-1185">Reference proteome</keyword>
<sequence>MIRIHRGAEPAELAAARATELPRIQALATTRRPTQDDLGRKYEVAREALWKAQSYKCCYCESREQSKRNDVEHFRPKTQADRRPGAREDHGYWWLAWSWENLLFSCRNCNQAPAKLDKFPLAEGSEALQAGEPPPGKERPLLIDPAEESGIEHIQFVRMPHGPATTGRWYPRPRNGIYRGAMTIRVCMLDRPDLLDLYGHHVEQHVMPIVEDIRAAMRGGSTADVQRQWSRALLRLLNPAQLYIGLSYDVLDFFIPSVLRKKHQLELTLPNSR</sequence>
<accession>A0ABY9WM53</accession>
<dbReference type="Gene3D" id="1.10.30.50">
    <property type="match status" value="1"/>
</dbReference>
<proteinExistence type="predicted"/>
<dbReference type="InterPro" id="IPR003615">
    <property type="entry name" value="HNH_nuc"/>
</dbReference>
<gene>
    <name evidence="1" type="ORF">F0U60_05015</name>
</gene>